<dbReference type="GO" id="GO:0016740">
    <property type="term" value="F:transferase activity"/>
    <property type="evidence" value="ECO:0007669"/>
    <property type="project" value="UniProtKB-KW"/>
</dbReference>
<dbReference type="AlphaFoldDB" id="E1QZ90"/>
<dbReference type="SUPFAM" id="SSF53448">
    <property type="entry name" value="Nucleotide-diphospho-sugar transferases"/>
    <property type="match status" value="1"/>
</dbReference>
<gene>
    <name evidence="2" type="ordered locus">Olsu_0589</name>
</gene>
<dbReference type="eggNOG" id="COG0463">
    <property type="taxonomic scope" value="Bacteria"/>
</dbReference>
<accession>E1QZ90</accession>
<dbReference type="STRING" id="633147.Olsu_0589"/>
<keyword evidence="3" id="KW-1185">Reference proteome</keyword>
<dbReference type="OrthoDB" id="1666828at2"/>
<dbReference type="PANTHER" id="PTHR22916">
    <property type="entry name" value="GLYCOSYLTRANSFERASE"/>
    <property type="match status" value="1"/>
</dbReference>
<dbReference type="EMBL" id="CP002106">
    <property type="protein sequence ID" value="ADK67704.1"/>
    <property type="molecule type" value="Genomic_DNA"/>
</dbReference>
<dbReference type="HOGENOM" id="CLU_025996_25_3_11"/>
<evidence type="ECO:0000313" key="3">
    <source>
        <dbReference type="Proteomes" id="UP000000333"/>
    </source>
</evidence>
<sequence>MNSMDKALVSILVPIFNVEKYLDRCLSSLRDQSYRNIEVLCINDGSTDGSRTIIDSYTSSDSRFKLIDKPNSGYGDSMNKGLEAAQGKYISILESDDFLDSDAIEHMVGEAESDQLEVLKCNFWLYWSEERPERSYRNDVYFALATPEMVNLGVHAPRNYPDIFWKKPSIWSALYLKSFLDENNVRFLSTPGASYQDSSFTFKAFSCAERVRYSGRAFLHYRQDNEQSSVNSQGKVYCVCDEHAEIQRFLDEERPEFRQELDPVRAYVKFLNYAWNYERLAVEFKQEFLDRFSLEMRGEVDRGSIPAGVLDGSYAKDGELWRCQYFDPVQVASLRQVLYKKELYAALCSSRASSSKLRTLRNFWAAGGIATVVELAKLKLRKG</sequence>
<keyword evidence="2" id="KW-0808">Transferase</keyword>
<protein>
    <submittedName>
        <fullName evidence="2">Glycosyl transferase family 2</fullName>
    </submittedName>
</protein>
<dbReference type="Gene3D" id="3.90.550.10">
    <property type="entry name" value="Spore Coat Polysaccharide Biosynthesis Protein SpsA, Chain A"/>
    <property type="match status" value="1"/>
</dbReference>
<reference evidence="2 3" key="1">
    <citation type="journal article" date="2010" name="Stand. Genomic Sci.">
        <title>Complete genome sequence of Olsenella uli type strain (VPI D76D-27C).</title>
        <authorList>
            <person name="Goker M."/>
            <person name="Held B."/>
            <person name="Lucas S."/>
            <person name="Nolan M."/>
            <person name="Yasawong M."/>
            <person name="Glavina Del Rio T."/>
            <person name="Tice H."/>
            <person name="Cheng J.F."/>
            <person name="Bruce D."/>
            <person name="Detter J.C."/>
            <person name="Tapia R."/>
            <person name="Han C."/>
            <person name="Goodwin L."/>
            <person name="Pitluck S."/>
            <person name="Liolios K."/>
            <person name="Ivanova N."/>
            <person name="Mavromatis K."/>
            <person name="Mikhailova N."/>
            <person name="Pati A."/>
            <person name="Chen A."/>
            <person name="Palaniappan K."/>
            <person name="Land M."/>
            <person name="Hauser L."/>
            <person name="Chang Y.J."/>
            <person name="Jeffries C.D."/>
            <person name="Rohde M."/>
            <person name="Sikorski J."/>
            <person name="Pukall R."/>
            <person name="Woyke T."/>
            <person name="Bristow J."/>
            <person name="Eisen J.A."/>
            <person name="Markowitz V."/>
            <person name="Hugenholtz P."/>
            <person name="Kyrpides N.C."/>
            <person name="Klenk H.P."/>
            <person name="Lapidus A."/>
        </authorList>
    </citation>
    <scope>NUCLEOTIDE SEQUENCE [LARGE SCALE GENOMIC DNA]</scope>
    <source>
        <strain evidence="3">ATCC 49627 / DSM 7084 / CIP 109912 / JCM 12494 / NCIMB 702895 / VPI D76D-27C</strain>
    </source>
</reference>
<organism evidence="2 3">
    <name type="scientific">Olsenella uli (strain ATCC 49627 / DSM 7084 / CCUG 31166 / CIP 109912 / JCM 12494 / LMG 11480 / NCIMB 702895 / VPI D76D-27C)</name>
    <name type="common">Lactobacillus uli</name>
    <dbReference type="NCBI Taxonomy" id="633147"/>
    <lineage>
        <taxon>Bacteria</taxon>
        <taxon>Bacillati</taxon>
        <taxon>Actinomycetota</taxon>
        <taxon>Coriobacteriia</taxon>
        <taxon>Coriobacteriales</taxon>
        <taxon>Atopobiaceae</taxon>
        <taxon>Olsenella</taxon>
    </lineage>
</organism>
<dbReference type="Proteomes" id="UP000000333">
    <property type="component" value="Chromosome"/>
</dbReference>
<dbReference type="Pfam" id="PF00535">
    <property type="entry name" value="Glycos_transf_2"/>
    <property type="match status" value="1"/>
</dbReference>
<dbReference type="InterPro" id="IPR001173">
    <property type="entry name" value="Glyco_trans_2-like"/>
</dbReference>
<name>E1QZ90_OLSUV</name>
<dbReference type="InterPro" id="IPR029044">
    <property type="entry name" value="Nucleotide-diphossugar_trans"/>
</dbReference>
<evidence type="ECO:0000313" key="2">
    <source>
        <dbReference type="EMBL" id="ADK67704.1"/>
    </source>
</evidence>
<dbReference type="CDD" id="cd00761">
    <property type="entry name" value="Glyco_tranf_GTA_type"/>
    <property type="match status" value="1"/>
</dbReference>
<evidence type="ECO:0000259" key="1">
    <source>
        <dbReference type="Pfam" id="PF00535"/>
    </source>
</evidence>
<dbReference type="KEGG" id="ols:Olsu_0589"/>
<feature type="domain" description="Glycosyltransferase 2-like" evidence="1">
    <location>
        <begin position="10"/>
        <end position="137"/>
    </location>
</feature>
<dbReference type="CAZy" id="GT2">
    <property type="family name" value="Glycosyltransferase Family 2"/>
</dbReference>
<proteinExistence type="predicted"/>